<accession>A0AAW2E7Y6</accession>
<keyword evidence="1" id="KW-0812">Transmembrane</keyword>
<dbReference type="AlphaFoldDB" id="A0AAW2E7Y6"/>
<feature type="transmembrane region" description="Helical" evidence="1">
    <location>
        <begin position="81"/>
        <end position="101"/>
    </location>
</feature>
<comment type="caution">
    <text evidence="2">The sequence shown here is derived from an EMBL/GenBank/DDBJ whole genome shotgun (WGS) entry which is preliminary data.</text>
</comment>
<protein>
    <submittedName>
        <fullName evidence="2">Uncharacterized protein</fullName>
    </submittedName>
</protein>
<evidence type="ECO:0000313" key="3">
    <source>
        <dbReference type="Proteomes" id="UP001459277"/>
    </source>
</evidence>
<dbReference type="EMBL" id="JAZDWU010000001">
    <property type="protein sequence ID" value="KAL0017266.1"/>
    <property type="molecule type" value="Genomic_DNA"/>
</dbReference>
<keyword evidence="3" id="KW-1185">Reference proteome</keyword>
<keyword evidence="1" id="KW-1133">Transmembrane helix</keyword>
<gene>
    <name evidence="2" type="ORF">SO802_004335</name>
</gene>
<reference evidence="2 3" key="1">
    <citation type="submission" date="2024-01" db="EMBL/GenBank/DDBJ databases">
        <title>A telomere-to-telomere, gap-free genome of sweet tea (Lithocarpus litseifolius).</title>
        <authorList>
            <person name="Zhou J."/>
        </authorList>
    </citation>
    <scope>NUCLEOTIDE SEQUENCE [LARGE SCALE GENOMIC DNA]</scope>
    <source>
        <strain evidence="2">Zhou-2022a</strain>
        <tissue evidence="2">Leaf</tissue>
    </source>
</reference>
<organism evidence="2 3">
    <name type="scientific">Lithocarpus litseifolius</name>
    <dbReference type="NCBI Taxonomy" id="425828"/>
    <lineage>
        <taxon>Eukaryota</taxon>
        <taxon>Viridiplantae</taxon>
        <taxon>Streptophyta</taxon>
        <taxon>Embryophyta</taxon>
        <taxon>Tracheophyta</taxon>
        <taxon>Spermatophyta</taxon>
        <taxon>Magnoliopsida</taxon>
        <taxon>eudicotyledons</taxon>
        <taxon>Gunneridae</taxon>
        <taxon>Pentapetalae</taxon>
        <taxon>rosids</taxon>
        <taxon>fabids</taxon>
        <taxon>Fagales</taxon>
        <taxon>Fagaceae</taxon>
        <taxon>Lithocarpus</taxon>
    </lineage>
</organism>
<sequence>MYVHTYISTLWCSKRIVNPLLPLDRDGLLRFCREGRANQSLNHGLPLVHTLALSNTTENHFFVQGLGRVCRLYVEVACHRVIGFWDFLFFIYMVVVVGVVGGGDFLSGLEFGQHGKHFWKVFR</sequence>
<evidence type="ECO:0000256" key="1">
    <source>
        <dbReference type="SAM" id="Phobius"/>
    </source>
</evidence>
<dbReference type="Proteomes" id="UP001459277">
    <property type="component" value="Unassembled WGS sequence"/>
</dbReference>
<keyword evidence="1" id="KW-0472">Membrane</keyword>
<evidence type="ECO:0000313" key="2">
    <source>
        <dbReference type="EMBL" id="KAL0017266.1"/>
    </source>
</evidence>
<name>A0AAW2E7Y6_9ROSI</name>
<proteinExistence type="predicted"/>